<feature type="domain" description="Aminoacyl-transfer RNA synthetases class-II family profile" evidence="8">
    <location>
        <begin position="151"/>
        <end position="565"/>
    </location>
</feature>
<dbReference type="SUPFAM" id="SSF50249">
    <property type="entry name" value="Nucleic acid-binding proteins"/>
    <property type="match status" value="1"/>
</dbReference>
<dbReference type="Pfam" id="PF00152">
    <property type="entry name" value="tRNA-synt_2"/>
    <property type="match status" value="1"/>
</dbReference>
<comment type="function">
    <text evidence="7">Aspartyl-tRNA synthetase with relaxed tRNA specificity since it is able to aspartylate not only its cognate tRNA(Asp) but also tRNA(Asn). Reaction proceeds in two steps: L-aspartate is first activated by ATP to form Asp-AMP and then transferred to the acceptor end of tRNA(Asp/Asn).</text>
</comment>
<dbReference type="InterPro" id="IPR045864">
    <property type="entry name" value="aa-tRNA-synth_II/BPL/LPL"/>
</dbReference>
<dbReference type="STRING" id="580340.Tlie_1443"/>
<dbReference type="NCBIfam" id="TIGR00459">
    <property type="entry name" value="aspS_bact"/>
    <property type="match status" value="1"/>
</dbReference>
<dbReference type="HOGENOM" id="CLU_014330_3_2_0"/>
<dbReference type="OrthoDB" id="9802326at2"/>
<evidence type="ECO:0000259" key="8">
    <source>
        <dbReference type="PROSITE" id="PS50862"/>
    </source>
</evidence>
<keyword evidence="5 7" id="KW-0648">Protein biosynthesis</keyword>
<dbReference type="GO" id="GO:0003676">
    <property type="term" value="F:nucleic acid binding"/>
    <property type="evidence" value="ECO:0007669"/>
    <property type="project" value="InterPro"/>
</dbReference>
<dbReference type="GO" id="GO:0050560">
    <property type="term" value="F:aspartate-tRNA(Asn) ligase activity"/>
    <property type="evidence" value="ECO:0007669"/>
    <property type="project" value="UniProtKB-EC"/>
</dbReference>
<dbReference type="InterPro" id="IPR006195">
    <property type="entry name" value="aa-tRNA-synth_II"/>
</dbReference>
<feature type="binding site" evidence="7">
    <location>
        <begin position="230"/>
        <end position="232"/>
    </location>
    <ligand>
        <name>ATP</name>
        <dbReference type="ChEBI" id="CHEBI:30616"/>
    </ligand>
</feature>
<evidence type="ECO:0000256" key="2">
    <source>
        <dbReference type="ARBA" id="ARBA00022598"/>
    </source>
</evidence>
<reference evidence="9 10" key="2">
    <citation type="journal article" date="2012" name="Stand. Genomic Sci.">
        <title>Genome sequence of the moderately thermophilic, amino-acid-degrading and sulfur-reducing bacterium Thermovirga lienii type strain (Cas60314(T)).</title>
        <authorList>
            <person name="Goker M."/>
            <person name="Saunders E."/>
            <person name="Lapidus A."/>
            <person name="Nolan M."/>
            <person name="Lucas S."/>
            <person name="Hammon N."/>
            <person name="Deshpande S."/>
            <person name="Cheng J.F."/>
            <person name="Han C."/>
            <person name="Tapia R."/>
            <person name="Goodwin L.A."/>
            <person name="Pitluck S."/>
            <person name="Liolios K."/>
            <person name="Mavromatis K."/>
            <person name="Pagani I."/>
            <person name="Ivanova N."/>
            <person name="Mikhailova N."/>
            <person name="Pati A."/>
            <person name="Chen A."/>
            <person name="Palaniappan K."/>
            <person name="Land M."/>
            <person name="Chang Y.J."/>
            <person name="Jeffries C.D."/>
            <person name="Brambilla E.M."/>
            <person name="Rohde M."/>
            <person name="Spring S."/>
            <person name="Detter J.C."/>
            <person name="Woyke T."/>
            <person name="Bristow J."/>
            <person name="Eisen J.A."/>
            <person name="Markowitz V."/>
            <person name="Hugenholtz P."/>
            <person name="Kyrpides N.C."/>
            <person name="Klenk H.P."/>
        </authorList>
    </citation>
    <scope>NUCLEOTIDE SEQUENCE [LARGE SCALE GENOMIC DNA]</scope>
    <source>
        <strain evidence="10">ATCC BAA-1197 / DSM 17291 / Cas60314</strain>
    </source>
</reference>
<evidence type="ECO:0000256" key="1">
    <source>
        <dbReference type="ARBA" id="ARBA00006303"/>
    </source>
</evidence>
<keyword evidence="3 7" id="KW-0547">Nucleotide-binding</keyword>
<dbReference type="InterPro" id="IPR002312">
    <property type="entry name" value="Asp/Asn-tRNA-synth_IIb"/>
</dbReference>
<gene>
    <name evidence="7" type="primary">aspS</name>
    <name evidence="9" type="ordered locus">Tlie_1443</name>
</gene>
<dbReference type="KEGG" id="tli:Tlie_1443"/>
<dbReference type="PANTHER" id="PTHR22594">
    <property type="entry name" value="ASPARTYL/LYSYL-TRNA SYNTHETASE"/>
    <property type="match status" value="1"/>
</dbReference>
<dbReference type="Gene3D" id="2.40.50.140">
    <property type="entry name" value="Nucleic acid-binding proteins"/>
    <property type="match status" value="1"/>
</dbReference>
<dbReference type="eggNOG" id="COG0173">
    <property type="taxonomic scope" value="Bacteria"/>
</dbReference>
<protein>
    <recommendedName>
        <fullName evidence="7">Aspartate--tRNA(Asp/Asn) ligase</fullName>
        <ecNumber evidence="7">6.1.1.23</ecNumber>
    </recommendedName>
    <alternativeName>
        <fullName evidence="7">Aspartyl-tRNA synthetase</fullName>
        <shortName evidence="7">AspRS</shortName>
    </alternativeName>
    <alternativeName>
        <fullName evidence="7">Non-discriminating aspartyl-tRNA synthetase</fullName>
        <shortName evidence="7">ND-AspRS</shortName>
    </alternativeName>
</protein>
<dbReference type="Pfam" id="PF02938">
    <property type="entry name" value="GAD"/>
    <property type="match status" value="1"/>
</dbReference>
<dbReference type="SUPFAM" id="SSF55261">
    <property type="entry name" value="GAD domain-like"/>
    <property type="match status" value="1"/>
</dbReference>
<dbReference type="EMBL" id="CP003096">
    <property type="protein sequence ID" value="AER67169.1"/>
    <property type="molecule type" value="Genomic_DNA"/>
</dbReference>
<organism evidence="9 10">
    <name type="scientific">Thermovirga lienii (strain ATCC BAA-1197 / DSM 17291 / Cas60314)</name>
    <dbReference type="NCBI Taxonomy" id="580340"/>
    <lineage>
        <taxon>Bacteria</taxon>
        <taxon>Thermotogati</taxon>
        <taxon>Synergistota</taxon>
        <taxon>Synergistia</taxon>
        <taxon>Synergistales</taxon>
        <taxon>Thermovirgaceae</taxon>
        <taxon>Thermovirga</taxon>
    </lineage>
</organism>
<keyword evidence="6 7" id="KW-0030">Aminoacyl-tRNA synthetase</keyword>
<dbReference type="InterPro" id="IPR047090">
    <property type="entry name" value="AspRS_core"/>
</dbReference>
<dbReference type="HAMAP" id="MF_00044">
    <property type="entry name" value="Asp_tRNA_synth_type1"/>
    <property type="match status" value="1"/>
</dbReference>
<dbReference type="InterPro" id="IPR004115">
    <property type="entry name" value="GAD-like_sf"/>
</dbReference>
<dbReference type="InterPro" id="IPR004364">
    <property type="entry name" value="Aa-tRNA-synt_II"/>
</dbReference>
<name>G7V6Y0_THELD</name>
<dbReference type="Proteomes" id="UP000005868">
    <property type="component" value="Chromosome"/>
</dbReference>
<evidence type="ECO:0000313" key="10">
    <source>
        <dbReference type="Proteomes" id="UP000005868"/>
    </source>
</evidence>
<feature type="region of interest" description="Aspartate" evidence="7">
    <location>
        <begin position="208"/>
        <end position="211"/>
    </location>
</feature>
<dbReference type="PANTHER" id="PTHR22594:SF5">
    <property type="entry name" value="ASPARTATE--TRNA LIGASE, MITOCHONDRIAL"/>
    <property type="match status" value="1"/>
</dbReference>
<keyword evidence="2 7" id="KW-0436">Ligase</keyword>
<accession>G7V6Y0</accession>
<dbReference type="CDD" id="cd04317">
    <property type="entry name" value="EcAspRS_like_N"/>
    <property type="match status" value="1"/>
</dbReference>
<comment type="similarity">
    <text evidence="1 7">Belongs to the class-II aminoacyl-tRNA synthetase family. Type 1 subfamily.</text>
</comment>
<dbReference type="CDD" id="cd00777">
    <property type="entry name" value="AspRS_core"/>
    <property type="match status" value="1"/>
</dbReference>
<dbReference type="Gene3D" id="3.30.1360.30">
    <property type="entry name" value="GAD-like domain"/>
    <property type="match status" value="1"/>
</dbReference>
<dbReference type="GO" id="GO:0006422">
    <property type="term" value="P:aspartyl-tRNA aminoacylation"/>
    <property type="evidence" value="ECO:0007669"/>
    <property type="project" value="UniProtKB-UniRule"/>
</dbReference>
<evidence type="ECO:0000256" key="6">
    <source>
        <dbReference type="ARBA" id="ARBA00023146"/>
    </source>
</evidence>
<evidence type="ECO:0000256" key="3">
    <source>
        <dbReference type="ARBA" id="ARBA00022741"/>
    </source>
</evidence>
<feature type="binding site" evidence="7">
    <location>
        <position position="239"/>
    </location>
    <ligand>
        <name>ATP</name>
        <dbReference type="ChEBI" id="CHEBI:30616"/>
    </ligand>
</feature>
<dbReference type="GO" id="GO:0005737">
    <property type="term" value="C:cytoplasm"/>
    <property type="evidence" value="ECO:0007669"/>
    <property type="project" value="UniProtKB-SubCell"/>
</dbReference>
<feature type="binding site" evidence="7">
    <location>
        <begin position="544"/>
        <end position="547"/>
    </location>
    <ligand>
        <name>ATP</name>
        <dbReference type="ChEBI" id="CHEBI:30616"/>
    </ligand>
</feature>
<dbReference type="NCBIfam" id="NF001750">
    <property type="entry name" value="PRK00476.1"/>
    <property type="match status" value="1"/>
</dbReference>
<evidence type="ECO:0000256" key="5">
    <source>
        <dbReference type="ARBA" id="ARBA00022917"/>
    </source>
</evidence>
<dbReference type="InterPro" id="IPR004524">
    <property type="entry name" value="Asp-tRNA-ligase_1"/>
</dbReference>
<comment type="catalytic activity">
    <reaction evidence="7">
        <text>tRNA(Asx) + L-aspartate + ATP = L-aspartyl-tRNA(Asx) + AMP + diphosphate</text>
        <dbReference type="Rhea" id="RHEA:18349"/>
        <dbReference type="Rhea" id="RHEA-COMP:9710"/>
        <dbReference type="Rhea" id="RHEA-COMP:9711"/>
        <dbReference type="ChEBI" id="CHEBI:29991"/>
        <dbReference type="ChEBI" id="CHEBI:30616"/>
        <dbReference type="ChEBI" id="CHEBI:33019"/>
        <dbReference type="ChEBI" id="CHEBI:78442"/>
        <dbReference type="ChEBI" id="CHEBI:78516"/>
        <dbReference type="ChEBI" id="CHEBI:456215"/>
        <dbReference type="EC" id="6.1.1.23"/>
    </reaction>
</comment>
<feature type="binding site" evidence="7">
    <location>
        <position position="492"/>
    </location>
    <ligand>
        <name>ATP</name>
        <dbReference type="ChEBI" id="CHEBI:30616"/>
    </ligand>
</feature>
<dbReference type="GO" id="GO:0005524">
    <property type="term" value="F:ATP binding"/>
    <property type="evidence" value="ECO:0007669"/>
    <property type="project" value="UniProtKB-UniRule"/>
</dbReference>
<comment type="subunit">
    <text evidence="7">Homodimer.</text>
</comment>
<feature type="binding site" evidence="7">
    <location>
        <position position="458"/>
    </location>
    <ligand>
        <name>L-aspartate</name>
        <dbReference type="ChEBI" id="CHEBI:29991"/>
    </ligand>
</feature>
<dbReference type="GO" id="GO:0004815">
    <property type="term" value="F:aspartate-tRNA ligase activity"/>
    <property type="evidence" value="ECO:0007669"/>
    <property type="project" value="UniProtKB-UniRule"/>
</dbReference>
<dbReference type="AlphaFoldDB" id="G7V6Y0"/>
<evidence type="ECO:0000256" key="7">
    <source>
        <dbReference type="HAMAP-Rule" id="MF_00044"/>
    </source>
</evidence>
<feature type="binding site" evidence="7">
    <location>
        <position position="184"/>
    </location>
    <ligand>
        <name>L-aspartate</name>
        <dbReference type="ChEBI" id="CHEBI:29991"/>
    </ligand>
</feature>
<dbReference type="SUPFAM" id="SSF55681">
    <property type="entry name" value="Class II aaRS and biotin synthetases"/>
    <property type="match status" value="1"/>
</dbReference>
<sequence>MKKGIFEAQWKRTKYCGHIRGTDEGEIVVLNGWVRRRRDLGGLIFIELWDHTGLVQVVFNPEEAPELHEAAKDLRSEYVVAIKGTVRRRPEGTENPSLETGDWEVKAEDMVVLSAANLPPFDLWDTDKVYENLRLQYRYLDIRRPKMQEALRLRNAVSSFTRNFLGARGFIEVETPMLTKSTPEGARDFLVPSRIMPGKFYALPQSPQIFKQILMVGGVDRYYQIAKCFRDEDLRADRQPEFTQIDIEMSFITEEDIMELIEEYMVGLFEAVLGLNLKRPFMRLSYREAMERFGSDKPDLRIPLEITDLTPIFAGSSFIPFAKTLEENGTIRGLLVPGGGELSRKELAELEDYAKELGAKGMVPCVLKEQEMKGPLAKKLSEEEKRALLEKLQMRDGDLLLIVADLDFKKACEVLGQVRLKVAKRMNMINEDSWEILWVTDFPLFEWDEEEGRWVSVHHPFTAPKNEDLELLLKEPGKVRSRAYDIVLNGNEIGGGSIRIHDAEVQKRMFEALSISPDKAKERFGFLLEALSYGTPPHGGIALGLDRLVMLLGRKKSIREVIAFPKTQKGQCLMTGAPSDVDESQLEELFLELKEEARGGADICSSKEEE</sequence>
<feature type="binding site" evidence="7">
    <location>
        <position position="230"/>
    </location>
    <ligand>
        <name>L-aspartate</name>
        <dbReference type="ChEBI" id="CHEBI:29991"/>
    </ligand>
</feature>
<keyword evidence="10" id="KW-1185">Reference proteome</keyword>
<comment type="caution">
    <text evidence="7">Lacks conserved residue(s) required for the propagation of feature annotation.</text>
</comment>
<dbReference type="Gene3D" id="3.30.930.10">
    <property type="entry name" value="Bira Bifunctional Protein, Domain 2"/>
    <property type="match status" value="1"/>
</dbReference>
<dbReference type="Pfam" id="PF01336">
    <property type="entry name" value="tRNA_anti-codon"/>
    <property type="match status" value="1"/>
</dbReference>
<keyword evidence="4 7" id="KW-0067">ATP-binding</keyword>
<keyword evidence="7" id="KW-0963">Cytoplasm</keyword>
<reference evidence="10" key="1">
    <citation type="submission" date="2011-10" db="EMBL/GenBank/DDBJ databases">
        <title>The complete genome of chromosome of Thermovirga lienii DSM 17291.</title>
        <authorList>
            <consortium name="US DOE Joint Genome Institute (JGI-PGF)"/>
            <person name="Lucas S."/>
            <person name="Copeland A."/>
            <person name="Lapidus A."/>
            <person name="Glavina del Rio T."/>
            <person name="Dalin E."/>
            <person name="Tice H."/>
            <person name="Bruce D."/>
            <person name="Goodwin L."/>
            <person name="Pitluck S."/>
            <person name="Peters L."/>
            <person name="Mikhailova N."/>
            <person name="Saunders E."/>
            <person name="Kyrpides N."/>
            <person name="Mavromatis K."/>
            <person name="Ivanova N."/>
            <person name="Last F.I."/>
            <person name="Brettin T."/>
            <person name="Detter J.C."/>
            <person name="Han C."/>
            <person name="Larimer F."/>
            <person name="Land M."/>
            <person name="Hauser L."/>
            <person name="Markowitz V."/>
            <person name="Cheng J.-F."/>
            <person name="Hugenholtz P."/>
            <person name="Woyke T."/>
            <person name="Wu D."/>
            <person name="Spring S."/>
            <person name="Schroeder M."/>
            <person name="Brambilla E.-M."/>
            <person name="Klenk H.-P."/>
            <person name="Eisen J.A."/>
        </authorList>
    </citation>
    <scope>NUCLEOTIDE SEQUENCE [LARGE SCALE GENOMIC DNA]</scope>
    <source>
        <strain evidence="10">ATCC BAA-1197 / DSM 17291 / Cas60314</strain>
    </source>
</reference>
<dbReference type="PROSITE" id="PS50862">
    <property type="entry name" value="AA_TRNA_LIGASE_II"/>
    <property type="match status" value="1"/>
</dbReference>
<evidence type="ECO:0000313" key="9">
    <source>
        <dbReference type="EMBL" id="AER67169.1"/>
    </source>
</evidence>
<evidence type="ECO:0000256" key="4">
    <source>
        <dbReference type="ARBA" id="ARBA00022840"/>
    </source>
</evidence>
<dbReference type="InterPro" id="IPR029351">
    <property type="entry name" value="GAD_dom"/>
</dbReference>
<dbReference type="InterPro" id="IPR012340">
    <property type="entry name" value="NA-bd_OB-fold"/>
</dbReference>
<feature type="site" description="Important for tRNA non-discrimination" evidence="7">
    <location>
        <position position="92"/>
    </location>
</feature>
<dbReference type="InterPro" id="IPR047089">
    <property type="entry name" value="Asp-tRNA-ligase_1_N"/>
</dbReference>
<comment type="subcellular location">
    <subcellularLocation>
        <location evidence="7">Cytoplasm</location>
    </subcellularLocation>
</comment>
<dbReference type="EC" id="6.1.1.23" evidence="7"/>
<dbReference type="InterPro" id="IPR004365">
    <property type="entry name" value="NA-bd_OB_tRNA"/>
</dbReference>
<feature type="binding site" evidence="7">
    <location>
        <position position="499"/>
    </location>
    <ligand>
        <name>L-aspartate</name>
        <dbReference type="ChEBI" id="CHEBI:29991"/>
    </ligand>
</feature>
<dbReference type="PRINTS" id="PR01042">
    <property type="entry name" value="TRNASYNTHASP"/>
</dbReference>
<proteinExistence type="inferred from homology"/>